<dbReference type="SUPFAM" id="SSF52402">
    <property type="entry name" value="Adenine nucleotide alpha hydrolases-like"/>
    <property type="match status" value="1"/>
</dbReference>
<reference evidence="2" key="1">
    <citation type="submission" date="2021-04" db="EMBL/GenBank/DDBJ databases">
        <authorList>
            <consortium name="Molecular Ecology Group"/>
        </authorList>
    </citation>
    <scope>NUCLEOTIDE SEQUENCE</scope>
</reference>
<keyword evidence="3" id="KW-1185">Reference proteome</keyword>
<dbReference type="PANTHER" id="PTHR46989:SF3">
    <property type="entry name" value="USPA DOMAIN-CONTAINING PROTEIN"/>
    <property type="match status" value="1"/>
</dbReference>
<dbReference type="PRINTS" id="PR01438">
    <property type="entry name" value="UNVRSLSTRESS"/>
</dbReference>
<dbReference type="CDD" id="cd23659">
    <property type="entry name" value="USP_At3g01520-like"/>
    <property type="match status" value="1"/>
</dbReference>
<feature type="non-terminal residue" evidence="2">
    <location>
        <position position="141"/>
    </location>
</feature>
<evidence type="ECO:0000259" key="1">
    <source>
        <dbReference type="Pfam" id="PF00582"/>
    </source>
</evidence>
<accession>A0A8S3ZRR5</accession>
<sequence>GSARMCTGKVTISSLSMFLSSMTCFTSSRWSNSVYVFDREVMEAMLREEQERIKADLEVFAQKLKKRGLGGKVKSVMASKPGEGICKAAEEEQATLMVAGCRGLGTLRRTVMGSVSDYLVHHSHIPVFVCKLPKHTHHDDH</sequence>
<dbReference type="Gene3D" id="3.40.50.620">
    <property type="entry name" value="HUPs"/>
    <property type="match status" value="1"/>
</dbReference>
<gene>
    <name evidence="2" type="ORF">CUNI_LOCUS16108</name>
</gene>
<dbReference type="AlphaFoldDB" id="A0A8S3ZRR5"/>
<protein>
    <recommendedName>
        <fullName evidence="1">UspA domain-containing protein</fullName>
    </recommendedName>
</protein>
<name>A0A8S3ZRR5_9EUPU</name>
<dbReference type="OrthoDB" id="6138496at2759"/>
<feature type="domain" description="UspA" evidence="1">
    <location>
        <begin position="37"/>
        <end position="131"/>
    </location>
</feature>
<evidence type="ECO:0000313" key="2">
    <source>
        <dbReference type="EMBL" id="CAG5130550.1"/>
    </source>
</evidence>
<dbReference type="PANTHER" id="PTHR46989">
    <property type="entry name" value="USP DOMAIN-CONTAINING PROTEIN"/>
    <property type="match status" value="1"/>
</dbReference>
<evidence type="ECO:0000313" key="3">
    <source>
        <dbReference type="Proteomes" id="UP000678393"/>
    </source>
</evidence>
<comment type="caution">
    <text evidence="2">The sequence shown here is derived from an EMBL/GenBank/DDBJ whole genome shotgun (WGS) entry which is preliminary data.</text>
</comment>
<dbReference type="Proteomes" id="UP000678393">
    <property type="component" value="Unassembled WGS sequence"/>
</dbReference>
<dbReference type="EMBL" id="CAJHNH020004105">
    <property type="protein sequence ID" value="CAG5130550.1"/>
    <property type="molecule type" value="Genomic_DNA"/>
</dbReference>
<dbReference type="InterPro" id="IPR006016">
    <property type="entry name" value="UspA"/>
</dbReference>
<organism evidence="2 3">
    <name type="scientific">Candidula unifasciata</name>
    <dbReference type="NCBI Taxonomy" id="100452"/>
    <lineage>
        <taxon>Eukaryota</taxon>
        <taxon>Metazoa</taxon>
        <taxon>Spiralia</taxon>
        <taxon>Lophotrochozoa</taxon>
        <taxon>Mollusca</taxon>
        <taxon>Gastropoda</taxon>
        <taxon>Heterobranchia</taxon>
        <taxon>Euthyneura</taxon>
        <taxon>Panpulmonata</taxon>
        <taxon>Eupulmonata</taxon>
        <taxon>Stylommatophora</taxon>
        <taxon>Helicina</taxon>
        <taxon>Helicoidea</taxon>
        <taxon>Geomitridae</taxon>
        <taxon>Candidula</taxon>
    </lineage>
</organism>
<dbReference type="InterPro" id="IPR014729">
    <property type="entry name" value="Rossmann-like_a/b/a_fold"/>
</dbReference>
<proteinExistence type="predicted"/>
<dbReference type="Pfam" id="PF00582">
    <property type="entry name" value="Usp"/>
    <property type="match status" value="1"/>
</dbReference>
<dbReference type="InterPro" id="IPR006015">
    <property type="entry name" value="Universal_stress_UspA"/>
</dbReference>